<dbReference type="SUPFAM" id="SSF159894">
    <property type="entry name" value="YgaC/TfoX-N like"/>
    <property type="match status" value="1"/>
</dbReference>
<proteinExistence type="predicted"/>
<comment type="caution">
    <text evidence="2">The sequence shown here is derived from an EMBL/GenBank/DDBJ whole genome shotgun (WGS) entry which is preliminary data.</text>
</comment>
<reference evidence="2 3" key="1">
    <citation type="submission" date="2018-03" db="EMBL/GenBank/DDBJ databases">
        <authorList>
            <person name="Keele B.F."/>
        </authorList>
    </citation>
    <scope>NUCLEOTIDE SEQUENCE [LARGE SCALE GENOMIC DNA]</scope>
    <source>
        <strain evidence="2 3">IB-3</strain>
    </source>
</reference>
<keyword evidence="2" id="KW-0808">Transferase</keyword>
<dbReference type="Pfam" id="PF04993">
    <property type="entry name" value="TfoX_N"/>
    <property type="match status" value="1"/>
</dbReference>
<gene>
    <name evidence="2" type="ORF">C7S10_20850</name>
</gene>
<dbReference type="Gene3D" id="3.30.1460.30">
    <property type="entry name" value="YgaC/TfoX-N like chaperone"/>
    <property type="match status" value="1"/>
</dbReference>
<dbReference type="RefSeq" id="WP_108346667.1">
    <property type="nucleotide sequence ID" value="NZ_PYXZ01000012.1"/>
</dbReference>
<dbReference type="OrthoDB" id="214902at2"/>
<protein>
    <submittedName>
        <fullName evidence="2">RNA methyltransferase</fullName>
    </submittedName>
</protein>
<feature type="domain" description="TfoX N-terminal" evidence="1">
    <location>
        <begin position="20"/>
        <end position="102"/>
    </location>
</feature>
<name>A0A2R7YT14_9ACTN</name>
<keyword evidence="2" id="KW-0489">Methyltransferase</keyword>
<dbReference type="GO" id="GO:0032259">
    <property type="term" value="P:methylation"/>
    <property type="evidence" value="ECO:0007669"/>
    <property type="project" value="UniProtKB-KW"/>
</dbReference>
<accession>A0A2R7YT14</accession>
<evidence type="ECO:0000259" key="1">
    <source>
        <dbReference type="Pfam" id="PF04993"/>
    </source>
</evidence>
<evidence type="ECO:0000313" key="2">
    <source>
        <dbReference type="EMBL" id="PUA79186.1"/>
    </source>
</evidence>
<dbReference type="AlphaFoldDB" id="A0A2R7YT14"/>
<sequence>MAYDEVLAARVHDALLGEAGVTEQKMFGGLGFMVDGHMAVAAGSGGELMVRADPADAEGWIDGEAVRPMEMRGRAMTGWLLMSQGAVTDDADLETWVGRGVSFVRTLPPE</sequence>
<keyword evidence="3" id="KW-1185">Reference proteome</keyword>
<dbReference type="EMBL" id="PYXZ01000012">
    <property type="protein sequence ID" value="PUA79186.1"/>
    <property type="molecule type" value="Genomic_DNA"/>
</dbReference>
<evidence type="ECO:0000313" key="3">
    <source>
        <dbReference type="Proteomes" id="UP000244867"/>
    </source>
</evidence>
<dbReference type="Proteomes" id="UP000244867">
    <property type="component" value="Unassembled WGS sequence"/>
</dbReference>
<organism evidence="2 3">
    <name type="scientific">Nocardioides currus</name>
    <dbReference type="NCBI Taxonomy" id="2133958"/>
    <lineage>
        <taxon>Bacteria</taxon>
        <taxon>Bacillati</taxon>
        <taxon>Actinomycetota</taxon>
        <taxon>Actinomycetes</taxon>
        <taxon>Propionibacteriales</taxon>
        <taxon>Nocardioidaceae</taxon>
        <taxon>Nocardioides</taxon>
    </lineage>
</organism>
<dbReference type="GO" id="GO:0008168">
    <property type="term" value="F:methyltransferase activity"/>
    <property type="evidence" value="ECO:0007669"/>
    <property type="project" value="UniProtKB-KW"/>
</dbReference>
<dbReference type="InterPro" id="IPR007076">
    <property type="entry name" value="TfoX_N"/>
</dbReference>